<dbReference type="Proteomes" id="UP000623608">
    <property type="component" value="Unassembled WGS sequence"/>
</dbReference>
<comment type="caution">
    <text evidence="1">The sequence shown here is derived from an EMBL/GenBank/DDBJ whole genome shotgun (WGS) entry which is preliminary data.</text>
</comment>
<dbReference type="EMBL" id="BOMY01000060">
    <property type="protein sequence ID" value="GIF26329.1"/>
    <property type="molecule type" value="Genomic_DNA"/>
</dbReference>
<sequence length="56" mass="5684">MVSFMLAALPVADAHLSVAAPLQSSLGGLAHDAVAATIQWVKWLVESSGVLLALVG</sequence>
<name>A0A919TYM0_9ACTN</name>
<organism evidence="1 2">
    <name type="scientific">Paractinoplanes tereljensis</name>
    <dbReference type="NCBI Taxonomy" id="571912"/>
    <lineage>
        <taxon>Bacteria</taxon>
        <taxon>Bacillati</taxon>
        <taxon>Actinomycetota</taxon>
        <taxon>Actinomycetes</taxon>
        <taxon>Micromonosporales</taxon>
        <taxon>Micromonosporaceae</taxon>
        <taxon>Paractinoplanes</taxon>
    </lineage>
</organism>
<protein>
    <submittedName>
        <fullName evidence="1">Uncharacterized protein</fullName>
    </submittedName>
</protein>
<evidence type="ECO:0000313" key="1">
    <source>
        <dbReference type="EMBL" id="GIF26329.1"/>
    </source>
</evidence>
<dbReference type="RefSeq" id="WP_203814132.1">
    <property type="nucleotide sequence ID" value="NZ_BOMY01000060.1"/>
</dbReference>
<proteinExistence type="predicted"/>
<accession>A0A919TYM0</accession>
<evidence type="ECO:0000313" key="2">
    <source>
        <dbReference type="Proteomes" id="UP000623608"/>
    </source>
</evidence>
<dbReference type="AlphaFoldDB" id="A0A919TYM0"/>
<keyword evidence="2" id="KW-1185">Reference proteome</keyword>
<reference evidence="1" key="1">
    <citation type="submission" date="2021-01" db="EMBL/GenBank/DDBJ databases">
        <title>Whole genome shotgun sequence of Actinoplanes tereljensis NBRC 105297.</title>
        <authorList>
            <person name="Komaki H."/>
            <person name="Tamura T."/>
        </authorList>
    </citation>
    <scope>NUCLEOTIDE SEQUENCE</scope>
    <source>
        <strain evidence="1">NBRC 105297</strain>
    </source>
</reference>
<gene>
    <name evidence="1" type="ORF">Ate02nite_90590</name>
</gene>